<dbReference type="InterPro" id="IPR010093">
    <property type="entry name" value="SinI_DNA-bd"/>
</dbReference>
<dbReference type="Pfam" id="PF12728">
    <property type="entry name" value="HTH_17"/>
    <property type="match status" value="1"/>
</dbReference>
<feature type="region of interest" description="Disordered" evidence="1">
    <location>
        <begin position="118"/>
        <end position="143"/>
    </location>
</feature>
<evidence type="ECO:0000313" key="4">
    <source>
        <dbReference type="Proteomes" id="UP000239297"/>
    </source>
</evidence>
<reference evidence="3 4" key="1">
    <citation type="journal article" date="2014" name="Int. J. Syst. Evol. Microbiol.">
        <title>Arthrobacter pityocampae sp. nov., isolated from Thaumetopoea pityocampa (Lep., Thaumetopoeidae).</title>
        <authorList>
            <person name="Ince I.A."/>
            <person name="Demirbag Z."/>
            <person name="Kati H."/>
        </authorList>
    </citation>
    <scope>NUCLEOTIDE SEQUENCE [LARGE SCALE GENOMIC DNA]</scope>
    <source>
        <strain evidence="3 4">Tp2</strain>
    </source>
</reference>
<dbReference type="InterPro" id="IPR041657">
    <property type="entry name" value="HTH_17"/>
</dbReference>
<dbReference type="NCBIfam" id="TIGR01764">
    <property type="entry name" value="excise"/>
    <property type="match status" value="1"/>
</dbReference>
<proteinExistence type="predicted"/>
<dbReference type="InterPro" id="IPR009061">
    <property type="entry name" value="DNA-bd_dom_put_sf"/>
</dbReference>
<accession>A0A2S5IVY0</accession>
<keyword evidence="4" id="KW-1185">Reference proteome</keyword>
<protein>
    <submittedName>
        <fullName evidence="3">DNA-binding protein</fullName>
    </submittedName>
</protein>
<evidence type="ECO:0000256" key="1">
    <source>
        <dbReference type="SAM" id="MobiDB-lite"/>
    </source>
</evidence>
<evidence type="ECO:0000259" key="2">
    <source>
        <dbReference type="Pfam" id="PF12728"/>
    </source>
</evidence>
<evidence type="ECO:0000313" key="3">
    <source>
        <dbReference type="EMBL" id="PPB48723.1"/>
    </source>
</evidence>
<gene>
    <name evidence="3" type="ORF">C4K88_13485</name>
</gene>
<dbReference type="AlphaFoldDB" id="A0A2S5IVY0"/>
<feature type="domain" description="Helix-turn-helix" evidence="2">
    <location>
        <begin position="70"/>
        <end position="119"/>
    </location>
</feature>
<dbReference type="Proteomes" id="UP000239297">
    <property type="component" value="Unassembled WGS sequence"/>
</dbReference>
<name>A0A2S5IVY0_9MICC</name>
<dbReference type="GO" id="GO:0003677">
    <property type="term" value="F:DNA binding"/>
    <property type="evidence" value="ECO:0007669"/>
    <property type="project" value="UniProtKB-KW"/>
</dbReference>
<keyword evidence="3" id="KW-0238">DNA-binding</keyword>
<sequence length="143" mass="15000">MIIRAPRSTAALPPEQAAPLRRALGGSADVTVFVDGTAHRLPGEAQAAVVDLLARLSDGDAVQVSSVAELLTTSQAAELAGISHSYLRKLTDAGTLPVEYRGSHRRLRRADVEDWLRSQLRRSDPSGATPPASDPPAAEGGEA</sequence>
<dbReference type="EMBL" id="PRKW01000005">
    <property type="protein sequence ID" value="PPB48723.1"/>
    <property type="molecule type" value="Genomic_DNA"/>
</dbReference>
<dbReference type="RefSeq" id="WP_104122125.1">
    <property type="nucleotide sequence ID" value="NZ_PRKW01000005.1"/>
</dbReference>
<dbReference type="OrthoDB" id="4965449at2"/>
<organism evidence="3 4">
    <name type="scientific">Arthrobacter pityocampae</name>
    <dbReference type="NCBI Taxonomy" id="547334"/>
    <lineage>
        <taxon>Bacteria</taxon>
        <taxon>Bacillati</taxon>
        <taxon>Actinomycetota</taxon>
        <taxon>Actinomycetes</taxon>
        <taxon>Micrococcales</taxon>
        <taxon>Micrococcaceae</taxon>
        <taxon>Arthrobacter</taxon>
    </lineage>
</organism>
<dbReference type="SUPFAM" id="SSF46955">
    <property type="entry name" value="Putative DNA-binding domain"/>
    <property type="match status" value="1"/>
</dbReference>
<comment type="caution">
    <text evidence="3">The sequence shown here is derived from an EMBL/GenBank/DDBJ whole genome shotgun (WGS) entry which is preliminary data.</text>
</comment>